<accession>A0A078B7B8</accession>
<evidence type="ECO:0000313" key="2">
    <source>
        <dbReference type="Proteomes" id="UP000039865"/>
    </source>
</evidence>
<name>A0A078B7B8_STYLE</name>
<dbReference type="AlphaFoldDB" id="A0A078B7B8"/>
<proteinExistence type="predicted"/>
<dbReference type="InParanoid" id="A0A078B7B8"/>
<organism evidence="1 2">
    <name type="scientific">Stylonychia lemnae</name>
    <name type="common">Ciliate</name>
    <dbReference type="NCBI Taxonomy" id="5949"/>
    <lineage>
        <taxon>Eukaryota</taxon>
        <taxon>Sar</taxon>
        <taxon>Alveolata</taxon>
        <taxon>Ciliophora</taxon>
        <taxon>Intramacronucleata</taxon>
        <taxon>Spirotrichea</taxon>
        <taxon>Stichotrichia</taxon>
        <taxon>Sporadotrichida</taxon>
        <taxon>Oxytrichidae</taxon>
        <taxon>Stylonychinae</taxon>
        <taxon>Stylonychia</taxon>
    </lineage>
</organism>
<gene>
    <name evidence="1" type="primary">Contig1889.g2047</name>
    <name evidence="1" type="ORF">STYLEM_19518</name>
</gene>
<dbReference type="EMBL" id="CCKQ01018414">
    <property type="protein sequence ID" value="CDW90375.1"/>
    <property type="molecule type" value="Genomic_DNA"/>
</dbReference>
<evidence type="ECO:0000313" key="1">
    <source>
        <dbReference type="EMBL" id="CDW90375.1"/>
    </source>
</evidence>
<keyword evidence="2" id="KW-1185">Reference proteome</keyword>
<reference evidence="1 2" key="1">
    <citation type="submission" date="2014-06" db="EMBL/GenBank/DDBJ databases">
        <authorList>
            <person name="Swart Estienne"/>
        </authorList>
    </citation>
    <scope>NUCLEOTIDE SEQUENCE [LARGE SCALE GENOMIC DNA]</scope>
    <source>
        <strain evidence="1 2">130c</strain>
    </source>
</reference>
<sequence>MSIVVERVKAKYSPPNYIIFNTPSIIILFKGMQKGVSLQLVYLFISMKIIVKDEIIIEGMYIRIGSQNNPKVNQSDLNLAT</sequence>
<dbReference type="Proteomes" id="UP000039865">
    <property type="component" value="Unassembled WGS sequence"/>
</dbReference>
<protein>
    <submittedName>
        <fullName evidence="1">Uncharacterized protein</fullName>
    </submittedName>
</protein>